<gene>
    <name evidence="4" type="ORF">GPJ59_36470</name>
</gene>
<feature type="transmembrane region" description="Helical" evidence="2">
    <location>
        <begin position="41"/>
        <end position="58"/>
    </location>
</feature>
<keyword evidence="2" id="KW-0472">Membrane</keyword>
<evidence type="ECO:0000256" key="1">
    <source>
        <dbReference type="SAM" id="MobiDB-lite"/>
    </source>
</evidence>
<dbReference type="EMBL" id="WTFF01000677">
    <property type="protein sequence ID" value="MBW5487159.1"/>
    <property type="molecule type" value="Genomic_DNA"/>
</dbReference>
<dbReference type="Proteomes" id="UP000812013">
    <property type="component" value="Unassembled WGS sequence"/>
</dbReference>
<sequence length="167" mass="17745">GVFAPGHVGELTQYLPFELVDDVLAQTRTVQRRLRMLPSRVGVYFVIALVLFPRLGYLRVWQKLVAGLGGLAVACPSEKALRDLRRRLGPAPLKTLFDAVAGPLAQPRTPGVCHRAGALWPSTASTRCGSPTPTATGPGWAGSSTGWASPDIPPCASRPWSRPAPAA</sequence>
<name>A0ABS6ZHC3_9ACTN</name>
<reference evidence="4 5" key="1">
    <citation type="submission" date="2019-12" db="EMBL/GenBank/DDBJ databases">
        <title>Genome sequence of Streptomyces bambusae.</title>
        <authorList>
            <person name="Bansal K."/>
            <person name="Choksket S."/>
            <person name="Korpole S."/>
            <person name="Patil P.B."/>
        </authorList>
    </citation>
    <scope>NUCLEOTIDE SEQUENCE [LARGE SCALE GENOMIC DNA]</scope>
    <source>
        <strain evidence="4 5">SK60</strain>
    </source>
</reference>
<evidence type="ECO:0000256" key="2">
    <source>
        <dbReference type="SAM" id="Phobius"/>
    </source>
</evidence>
<organism evidence="4 5">
    <name type="scientific">Streptomyces bambusae</name>
    <dbReference type="NCBI Taxonomy" id="1550616"/>
    <lineage>
        <taxon>Bacteria</taxon>
        <taxon>Bacillati</taxon>
        <taxon>Actinomycetota</taxon>
        <taxon>Actinomycetes</taxon>
        <taxon>Kitasatosporales</taxon>
        <taxon>Streptomycetaceae</taxon>
        <taxon>Streptomyces</taxon>
    </lineage>
</organism>
<proteinExistence type="predicted"/>
<feature type="non-terminal residue" evidence="4">
    <location>
        <position position="1"/>
    </location>
</feature>
<dbReference type="Pfam" id="PF13006">
    <property type="entry name" value="Nterm_IS4"/>
    <property type="match status" value="1"/>
</dbReference>
<accession>A0ABS6ZHC3</accession>
<keyword evidence="2" id="KW-0812">Transmembrane</keyword>
<dbReference type="InterPro" id="IPR024473">
    <property type="entry name" value="Transposases_IS4_N"/>
</dbReference>
<evidence type="ECO:0000259" key="3">
    <source>
        <dbReference type="Pfam" id="PF13006"/>
    </source>
</evidence>
<evidence type="ECO:0000313" key="4">
    <source>
        <dbReference type="EMBL" id="MBW5487159.1"/>
    </source>
</evidence>
<comment type="caution">
    <text evidence="4">The sequence shown here is derived from an EMBL/GenBank/DDBJ whole genome shotgun (WGS) entry which is preliminary data.</text>
</comment>
<protein>
    <recommendedName>
        <fullName evidence="3">Transposase IS4 N-terminal domain-containing protein</fullName>
    </recommendedName>
</protein>
<evidence type="ECO:0000313" key="5">
    <source>
        <dbReference type="Proteomes" id="UP000812013"/>
    </source>
</evidence>
<feature type="domain" description="Transposase IS4 N-terminal" evidence="3">
    <location>
        <begin position="6"/>
        <end position="98"/>
    </location>
</feature>
<feature type="region of interest" description="Disordered" evidence="1">
    <location>
        <begin position="124"/>
        <end position="167"/>
    </location>
</feature>
<keyword evidence="2" id="KW-1133">Transmembrane helix</keyword>
<feature type="compositionally biased region" description="Polar residues" evidence="1">
    <location>
        <begin position="124"/>
        <end position="135"/>
    </location>
</feature>
<keyword evidence="5" id="KW-1185">Reference proteome</keyword>
<feature type="compositionally biased region" description="Low complexity" evidence="1">
    <location>
        <begin position="154"/>
        <end position="167"/>
    </location>
</feature>